<evidence type="ECO:0000313" key="2">
    <source>
        <dbReference type="Proteomes" id="UP000821853"/>
    </source>
</evidence>
<protein>
    <submittedName>
        <fullName evidence="1">Uncharacterized protein</fullName>
    </submittedName>
</protein>
<organism evidence="1 2">
    <name type="scientific">Haemaphysalis longicornis</name>
    <name type="common">Bush tick</name>
    <dbReference type="NCBI Taxonomy" id="44386"/>
    <lineage>
        <taxon>Eukaryota</taxon>
        <taxon>Metazoa</taxon>
        <taxon>Ecdysozoa</taxon>
        <taxon>Arthropoda</taxon>
        <taxon>Chelicerata</taxon>
        <taxon>Arachnida</taxon>
        <taxon>Acari</taxon>
        <taxon>Parasitiformes</taxon>
        <taxon>Ixodida</taxon>
        <taxon>Ixodoidea</taxon>
        <taxon>Ixodidae</taxon>
        <taxon>Haemaphysalinae</taxon>
        <taxon>Haemaphysalis</taxon>
    </lineage>
</organism>
<comment type="caution">
    <text evidence="1">The sequence shown here is derived from an EMBL/GenBank/DDBJ whole genome shotgun (WGS) entry which is preliminary data.</text>
</comment>
<keyword evidence="2" id="KW-1185">Reference proteome</keyword>
<name>A0A9J6G857_HAELO</name>
<dbReference type="VEuPathDB" id="VectorBase:HLOH_041225"/>
<gene>
    <name evidence="1" type="ORF">HPB48_006529</name>
</gene>
<reference evidence="1 2" key="1">
    <citation type="journal article" date="2020" name="Cell">
        <title>Large-Scale Comparative Analyses of Tick Genomes Elucidate Their Genetic Diversity and Vector Capacities.</title>
        <authorList>
            <consortium name="Tick Genome and Microbiome Consortium (TIGMIC)"/>
            <person name="Jia N."/>
            <person name="Wang J."/>
            <person name="Shi W."/>
            <person name="Du L."/>
            <person name="Sun Y."/>
            <person name="Zhan W."/>
            <person name="Jiang J.F."/>
            <person name="Wang Q."/>
            <person name="Zhang B."/>
            <person name="Ji P."/>
            <person name="Bell-Sakyi L."/>
            <person name="Cui X.M."/>
            <person name="Yuan T.T."/>
            <person name="Jiang B.G."/>
            <person name="Yang W.F."/>
            <person name="Lam T.T."/>
            <person name="Chang Q.C."/>
            <person name="Ding S.J."/>
            <person name="Wang X.J."/>
            <person name="Zhu J.G."/>
            <person name="Ruan X.D."/>
            <person name="Zhao L."/>
            <person name="Wei J.T."/>
            <person name="Ye R.Z."/>
            <person name="Que T.C."/>
            <person name="Du C.H."/>
            <person name="Zhou Y.H."/>
            <person name="Cheng J.X."/>
            <person name="Dai P.F."/>
            <person name="Guo W.B."/>
            <person name="Han X.H."/>
            <person name="Huang E.J."/>
            <person name="Li L.F."/>
            <person name="Wei W."/>
            <person name="Gao Y.C."/>
            <person name="Liu J.Z."/>
            <person name="Shao H.Z."/>
            <person name="Wang X."/>
            <person name="Wang C.C."/>
            <person name="Yang T.C."/>
            <person name="Huo Q.B."/>
            <person name="Li W."/>
            <person name="Chen H.Y."/>
            <person name="Chen S.E."/>
            <person name="Zhou L.G."/>
            <person name="Ni X.B."/>
            <person name="Tian J.H."/>
            <person name="Sheng Y."/>
            <person name="Liu T."/>
            <person name="Pan Y.S."/>
            <person name="Xia L.Y."/>
            <person name="Li J."/>
            <person name="Zhao F."/>
            <person name="Cao W.C."/>
        </authorList>
    </citation>
    <scope>NUCLEOTIDE SEQUENCE [LARGE SCALE GENOMIC DNA]</scope>
    <source>
        <strain evidence="1">HaeL-2018</strain>
    </source>
</reference>
<dbReference type="OrthoDB" id="2266637at2759"/>
<dbReference type="Proteomes" id="UP000821853">
    <property type="component" value="Chromosome 3"/>
</dbReference>
<dbReference type="OMA" id="HIVTHIG"/>
<dbReference type="EMBL" id="JABSTR010000005">
    <property type="protein sequence ID" value="KAH9371339.1"/>
    <property type="molecule type" value="Genomic_DNA"/>
</dbReference>
<sequence length="111" mass="12327">MACVNFGQDTVMPGFTMGPKMTAGKEDRLIVTFIGNQDGFVDCCLPVRLLGKVTGDYEEELDGEHFQGWFDFVLATQPQGSVVVMGNASYRFRHLETVPTMSTRNPEICLD</sequence>
<proteinExistence type="predicted"/>
<dbReference type="AlphaFoldDB" id="A0A9J6G857"/>
<evidence type="ECO:0000313" key="1">
    <source>
        <dbReference type="EMBL" id="KAH9371339.1"/>
    </source>
</evidence>
<accession>A0A9J6G857</accession>